<dbReference type="FunFam" id="3.40.1280.10:FF:000001">
    <property type="entry name" value="tRNA (guanine-N(1)-)-methyltransferase"/>
    <property type="match status" value="1"/>
</dbReference>
<dbReference type="InterPro" id="IPR016009">
    <property type="entry name" value="tRNA_MeTrfase_TRMD/TRM10"/>
</dbReference>
<organism evidence="19 20">
    <name type="scientific">Kosmotoga pacifica</name>
    <dbReference type="NCBI Taxonomy" id="1330330"/>
    <lineage>
        <taxon>Bacteria</taxon>
        <taxon>Thermotogati</taxon>
        <taxon>Thermotogota</taxon>
        <taxon>Thermotogae</taxon>
        <taxon>Kosmotogales</taxon>
        <taxon>Kosmotogaceae</taxon>
        <taxon>Kosmotoga</taxon>
    </lineage>
</organism>
<evidence type="ECO:0000256" key="16">
    <source>
        <dbReference type="PIRSR" id="PIRSR000386-1"/>
    </source>
</evidence>
<evidence type="ECO:0000256" key="13">
    <source>
        <dbReference type="ARBA" id="ARBA00033392"/>
    </source>
</evidence>
<keyword evidence="7 15" id="KW-0963">Cytoplasm</keyword>
<proteinExistence type="inferred from homology"/>
<evidence type="ECO:0000256" key="15">
    <source>
        <dbReference type="HAMAP-Rule" id="MF_00605"/>
    </source>
</evidence>
<evidence type="ECO:0000256" key="10">
    <source>
        <dbReference type="ARBA" id="ARBA00022691"/>
    </source>
</evidence>
<dbReference type="InterPro" id="IPR029026">
    <property type="entry name" value="tRNA_m1G_MTases_N"/>
</dbReference>
<dbReference type="EC" id="2.1.1.228" evidence="5 15"/>
<dbReference type="PANTHER" id="PTHR46417:SF1">
    <property type="entry name" value="TRNA (GUANINE-N(1)-)-METHYLTRANSFERASE"/>
    <property type="match status" value="1"/>
</dbReference>
<dbReference type="Gene3D" id="3.40.1280.10">
    <property type="match status" value="1"/>
</dbReference>
<dbReference type="InterPro" id="IPR023148">
    <property type="entry name" value="tRNA_m1G_MeTrfase_C_sf"/>
</dbReference>
<keyword evidence="20" id="KW-1185">Reference proteome</keyword>
<dbReference type="PANTHER" id="PTHR46417">
    <property type="entry name" value="TRNA (GUANINE-N(1)-)-METHYLTRANSFERASE"/>
    <property type="match status" value="1"/>
</dbReference>
<protein>
    <recommendedName>
        <fullName evidence="6 15">tRNA (guanine-N(1)-)-methyltransferase</fullName>
        <ecNumber evidence="5 15">2.1.1.228</ecNumber>
    </recommendedName>
    <alternativeName>
        <fullName evidence="12 15">M1G-methyltransferase</fullName>
    </alternativeName>
    <alternativeName>
        <fullName evidence="13 15">tRNA [GM37] methyltransferase</fullName>
    </alternativeName>
</protein>
<evidence type="ECO:0000256" key="2">
    <source>
        <dbReference type="ARBA" id="ARBA00004496"/>
    </source>
</evidence>
<dbReference type="Proteomes" id="UP000035159">
    <property type="component" value="Chromosome"/>
</dbReference>
<evidence type="ECO:0000256" key="17">
    <source>
        <dbReference type="RuleBase" id="RU003464"/>
    </source>
</evidence>
<dbReference type="Pfam" id="PF01746">
    <property type="entry name" value="tRNA_m1G_MT"/>
    <property type="match status" value="1"/>
</dbReference>
<feature type="domain" description="tRNA methyltransferase TRMD/TRM10-type" evidence="18">
    <location>
        <begin position="1"/>
        <end position="223"/>
    </location>
</feature>
<evidence type="ECO:0000256" key="6">
    <source>
        <dbReference type="ARBA" id="ARBA00014679"/>
    </source>
</evidence>
<dbReference type="EMBL" id="CP011232">
    <property type="protein sequence ID" value="AKI98246.1"/>
    <property type="molecule type" value="Genomic_DNA"/>
</dbReference>
<gene>
    <name evidence="15" type="primary">trmD</name>
    <name evidence="19" type="ORF">IX53_04005</name>
</gene>
<reference evidence="19 20" key="1">
    <citation type="submission" date="2015-04" db="EMBL/GenBank/DDBJ databases">
        <title>Complete Genome Sequence of Kosmotoga pacifica SLHLJ1.</title>
        <authorList>
            <person name="Jiang L.J."/>
            <person name="Shao Z.Z."/>
            <person name="Jebbar M."/>
        </authorList>
    </citation>
    <scope>NUCLEOTIDE SEQUENCE [LARGE SCALE GENOMIC DNA]</scope>
    <source>
        <strain evidence="19 20">SLHLJ1</strain>
    </source>
</reference>
<keyword evidence="11 15" id="KW-0819">tRNA processing</keyword>
<evidence type="ECO:0000256" key="8">
    <source>
        <dbReference type="ARBA" id="ARBA00022603"/>
    </source>
</evidence>
<dbReference type="NCBIfam" id="TIGR00088">
    <property type="entry name" value="trmD"/>
    <property type="match status" value="1"/>
</dbReference>
<evidence type="ECO:0000256" key="4">
    <source>
        <dbReference type="ARBA" id="ARBA00011738"/>
    </source>
</evidence>
<evidence type="ECO:0000256" key="14">
    <source>
        <dbReference type="ARBA" id="ARBA00047783"/>
    </source>
</evidence>
<comment type="subunit">
    <text evidence="4 15 17">Homodimer.</text>
</comment>
<dbReference type="Gene3D" id="1.10.1270.20">
    <property type="entry name" value="tRNA(m1g37)methyltransferase, domain 2"/>
    <property type="match status" value="1"/>
</dbReference>
<evidence type="ECO:0000256" key="12">
    <source>
        <dbReference type="ARBA" id="ARBA00029736"/>
    </source>
</evidence>
<evidence type="ECO:0000259" key="18">
    <source>
        <dbReference type="Pfam" id="PF01746"/>
    </source>
</evidence>
<evidence type="ECO:0000256" key="11">
    <source>
        <dbReference type="ARBA" id="ARBA00022694"/>
    </source>
</evidence>
<keyword evidence="9 15" id="KW-0808">Transferase</keyword>
<accession>A0A0G2ZDX4</accession>
<dbReference type="KEGG" id="kpf:IX53_04005"/>
<sequence length="247" mass="28396">MKIRVLTIFPEMFSILSQYGVISRAIKENKVDFVAVNLRDFTTDRHRTTDDYPYGGGSGLVMKVEPFLKAYEKLRDSEGKPHVILTSPQGNVFNNEKALELAKKDNLLFLCGRYEGIDERITSIVDEELSIGDFVLSGGELPAMVMIESILRFVPGVIGDIESVEKDSFFNDLLDYPHYTRPREVDGMKVPEVLLNGNHEEIELFRRKESIKRTMLRRPDLFLKHEFDKMDKKALLSLFRELMDGVE</sequence>
<keyword evidence="8 15" id="KW-0489">Methyltransferase</keyword>
<evidence type="ECO:0000256" key="5">
    <source>
        <dbReference type="ARBA" id="ARBA00012807"/>
    </source>
</evidence>
<feature type="binding site" evidence="15 16">
    <location>
        <begin position="131"/>
        <end position="136"/>
    </location>
    <ligand>
        <name>S-adenosyl-L-methionine</name>
        <dbReference type="ChEBI" id="CHEBI:59789"/>
    </ligand>
</feature>
<dbReference type="GO" id="GO:0052906">
    <property type="term" value="F:tRNA (guanine(37)-N1)-methyltransferase activity"/>
    <property type="evidence" value="ECO:0007669"/>
    <property type="project" value="UniProtKB-UniRule"/>
</dbReference>
<dbReference type="FunFam" id="1.10.1270.20:FF:000001">
    <property type="entry name" value="tRNA (guanine-N(1)-)-methyltransferase"/>
    <property type="match status" value="1"/>
</dbReference>
<dbReference type="CDD" id="cd18080">
    <property type="entry name" value="TrmD-like"/>
    <property type="match status" value="1"/>
</dbReference>
<comment type="function">
    <text evidence="1 15 17">Specifically methylates guanosine-37 in various tRNAs.</text>
</comment>
<dbReference type="PATRIC" id="fig|1330330.3.peg.802"/>
<comment type="similarity">
    <text evidence="3 15 17">Belongs to the RNA methyltransferase TrmD family.</text>
</comment>
<dbReference type="STRING" id="1330330.IX53_04005"/>
<dbReference type="HAMAP" id="MF_00605">
    <property type="entry name" value="TrmD"/>
    <property type="match status" value="1"/>
</dbReference>
<dbReference type="InterPro" id="IPR002649">
    <property type="entry name" value="tRNA_m1G_MeTrfase_TrmD"/>
</dbReference>
<dbReference type="SUPFAM" id="SSF75217">
    <property type="entry name" value="alpha/beta knot"/>
    <property type="match status" value="1"/>
</dbReference>
<dbReference type="OrthoDB" id="9807416at2"/>
<name>A0A0G2ZDX4_9BACT</name>
<comment type="subcellular location">
    <subcellularLocation>
        <location evidence="2 15 17">Cytoplasm</location>
    </subcellularLocation>
</comment>
<evidence type="ECO:0000313" key="19">
    <source>
        <dbReference type="EMBL" id="AKI98246.1"/>
    </source>
</evidence>
<evidence type="ECO:0000256" key="7">
    <source>
        <dbReference type="ARBA" id="ARBA00022490"/>
    </source>
</evidence>
<dbReference type="GO" id="GO:0005829">
    <property type="term" value="C:cytosol"/>
    <property type="evidence" value="ECO:0007669"/>
    <property type="project" value="TreeGrafter"/>
</dbReference>
<dbReference type="InterPro" id="IPR029028">
    <property type="entry name" value="Alpha/beta_knot_MTases"/>
</dbReference>
<evidence type="ECO:0000256" key="9">
    <source>
        <dbReference type="ARBA" id="ARBA00022679"/>
    </source>
</evidence>
<evidence type="ECO:0000256" key="3">
    <source>
        <dbReference type="ARBA" id="ARBA00007630"/>
    </source>
</evidence>
<dbReference type="GO" id="GO:0002939">
    <property type="term" value="P:tRNA N1-guanine methylation"/>
    <property type="evidence" value="ECO:0007669"/>
    <property type="project" value="TreeGrafter"/>
</dbReference>
<evidence type="ECO:0000313" key="20">
    <source>
        <dbReference type="Proteomes" id="UP000035159"/>
    </source>
</evidence>
<dbReference type="RefSeq" id="WP_047755426.1">
    <property type="nucleotide sequence ID" value="NZ_CAJUHA010000013.1"/>
</dbReference>
<dbReference type="PIRSF" id="PIRSF000386">
    <property type="entry name" value="tRNA_mtase"/>
    <property type="match status" value="1"/>
</dbReference>
<comment type="catalytic activity">
    <reaction evidence="14 15 17">
        <text>guanosine(37) in tRNA + S-adenosyl-L-methionine = N(1)-methylguanosine(37) in tRNA + S-adenosyl-L-homocysteine + H(+)</text>
        <dbReference type="Rhea" id="RHEA:36899"/>
        <dbReference type="Rhea" id="RHEA-COMP:10145"/>
        <dbReference type="Rhea" id="RHEA-COMP:10147"/>
        <dbReference type="ChEBI" id="CHEBI:15378"/>
        <dbReference type="ChEBI" id="CHEBI:57856"/>
        <dbReference type="ChEBI" id="CHEBI:59789"/>
        <dbReference type="ChEBI" id="CHEBI:73542"/>
        <dbReference type="ChEBI" id="CHEBI:74269"/>
        <dbReference type="EC" id="2.1.1.228"/>
    </reaction>
</comment>
<keyword evidence="10 15" id="KW-0949">S-adenosyl-L-methionine</keyword>
<dbReference type="NCBIfam" id="NF000648">
    <property type="entry name" value="PRK00026.1"/>
    <property type="match status" value="1"/>
</dbReference>
<dbReference type="AlphaFoldDB" id="A0A0G2ZDX4"/>
<evidence type="ECO:0000256" key="1">
    <source>
        <dbReference type="ARBA" id="ARBA00002634"/>
    </source>
</evidence>
<feature type="binding site" evidence="15 16">
    <location>
        <position position="112"/>
    </location>
    <ligand>
        <name>S-adenosyl-L-methionine</name>
        <dbReference type="ChEBI" id="CHEBI:59789"/>
    </ligand>
</feature>